<evidence type="ECO:0000313" key="6">
    <source>
        <dbReference type="Proteomes" id="UP000790580"/>
    </source>
</evidence>
<accession>A0ABS6K0B0</accession>
<dbReference type="PANTHER" id="PTHR43408:SF2">
    <property type="entry name" value="FMN REDUCTASE (NADPH)"/>
    <property type="match status" value="1"/>
</dbReference>
<sequence length="189" mass="21169">MIGNTKHSIILINGSMNRESFTKKLLDKMAVQLNENGSAAKILNVRDLQLPIFAPDLDTPNQLEKVSQDLKNADGVIVGSPEYHGSYTGALKNFLDFLGFEEFQNTPIGLVTTTGGVKSGTNTVNHLRLVFRNLHGLVIPQQFAISKKDTNSDLQLDEQFQIRLEKFLNDLEREVKKKKLLEAMENSEL</sequence>
<dbReference type="InterPro" id="IPR029039">
    <property type="entry name" value="Flavoprotein-like_sf"/>
</dbReference>
<dbReference type="RefSeq" id="WP_176371242.1">
    <property type="nucleotide sequence ID" value="NZ_JAHQCR010000086.1"/>
</dbReference>
<organism evidence="5 6">
    <name type="scientific">Evansella alkalicola</name>
    <dbReference type="NCBI Taxonomy" id="745819"/>
    <lineage>
        <taxon>Bacteria</taxon>
        <taxon>Bacillati</taxon>
        <taxon>Bacillota</taxon>
        <taxon>Bacilli</taxon>
        <taxon>Bacillales</taxon>
        <taxon>Bacillaceae</taxon>
        <taxon>Evansella</taxon>
    </lineage>
</organism>
<evidence type="ECO:0000259" key="4">
    <source>
        <dbReference type="Pfam" id="PF03358"/>
    </source>
</evidence>
<dbReference type="Gene3D" id="3.40.50.360">
    <property type="match status" value="1"/>
</dbReference>
<protein>
    <submittedName>
        <fullName evidence="5">NAD(P)H-dependent oxidoreductase</fullName>
    </submittedName>
</protein>
<dbReference type="SUPFAM" id="SSF52218">
    <property type="entry name" value="Flavoproteins"/>
    <property type="match status" value="1"/>
</dbReference>
<evidence type="ECO:0000256" key="1">
    <source>
        <dbReference type="ARBA" id="ARBA00022630"/>
    </source>
</evidence>
<dbReference type="InterPro" id="IPR051814">
    <property type="entry name" value="NAD(P)H-dep_FMN_reductase"/>
</dbReference>
<name>A0ABS6K0B0_9BACI</name>
<proteinExistence type="predicted"/>
<keyword evidence="1" id="KW-0285">Flavoprotein</keyword>
<dbReference type="Pfam" id="PF03358">
    <property type="entry name" value="FMN_red"/>
    <property type="match status" value="1"/>
</dbReference>
<dbReference type="PANTHER" id="PTHR43408">
    <property type="entry name" value="FMN REDUCTASE (NADPH)"/>
    <property type="match status" value="1"/>
</dbReference>
<dbReference type="EMBL" id="JAHQCR010000086">
    <property type="protein sequence ID" value="MBU9723766.1"/>
    <property type="molecule type" value="Genomic_DNA"/>
</dbReference>
<evidence type="ECO:0000313" key="5">
    <source>
        <dbReference type="EMBL" id="MBU9723766.1"/>
    </source>
</evidence>
<reference evidence="5 6" key="1">
    <citation type="submission" date="2021-06" db="EMBL/GenBank/DDBJ databases">
        <title>Bacillus sp. RD4P76, an endophyte from a halophyte.</title>
        <authorList>
            <person name="Sun J.-Q."/>
        </authorList>
    </citation>
    <scope>NUCLEOTIDE SEQUENCE [LARGE SCALE GENOMIC DNA]</scope>
    <source>
        <strain evidence="5 6">JCM 17098</strain>
    </source>
</reference>
<keyword evidence="3" id="KW-0560">Oxidoreductase</keyword>
<gene>
    <name evidence="5" type="ORF">KS407_20300</name>
</gene>
<feature type="domain" description="NADPH-dependent FMN reductase-like" evidence="4">
    <location>
        <begin position="9"/>
        <end position="148"/>
    </location>
</feature>
<dbReference type="Proteomes" id="UP000790580">
    <property type="component" value="Unassembled WGS sequence"/>
</dbReference>
<comment type="caution">
    <text evidence="5">The sequence shown here is derived from an EMBL/GenBank/DDBJ whole genome shotgun (WGS) entry which is preliminary data.</text>
</comment>
<evidence type="ECO:0000256" key="2">
    <source>
        <dbReference type="ARBA" id="ARBA00022643"/>
    </source>
</evidence>
<keyword evidence="2" id="KW-0288">FMN</keyword>
<dbReference type="InterPro" id="IPR005025">
    <property type="entry name" value="FMN_Rdtase-like_dom"/>
</dbReference>
<evidence type="ECO:0000256" key="3">
    <source>
        <dbReference type="ARBA" id="ARBA00023002"/>
    </source>
</evidence>
<keyword evidence="6" id="KW-1185">Reference proteome</keyword>